<accession>A0A1I8JR44</accession>
<name>A0A1I8JR44_9PLAT</name>
<reference evidence="3" key="1">
    <citation type="submission" date="2016-11" db="UniProtKB">
        <authorList>
            <consortium name="WormBaseParasite"/>
        </authorList>
    </citation>
    <scope>IDENTIFICATION</scope>
</reference>
<protein>
    <submittedName>
        <fullName evidence="3">EF-hand domain-containing protein</fullName>
    </submittedName>
</protein>
<dbReference type="WBParaSite" id="snap_masked-unitig_40515-processed-gene-0.1-mRNA-1">
    <property type="protein sequence ID" value="snap_masked-unitig_40515-processed-gene-0.1-mRNA-1"/>
    <property type="gene ID" value="snap_masked-unitig_40515-processed-gene-0.1"/>
</dbReference>
<proteinExistence type="predicted"/>
<keyword evidence="2" id="KW-1185">Reference proteome</keyword>
<evidence type="ECO:0000313" key="2">
    <source>
        <dbReference type="Proteomes" id="UP000095280"/>
    </source>
</evidence>
<dbReference type="Proteomes" id="UP000095280">
    <property type="component" value="Unplaced"/>
</dbReference>
<dbReference type="AlphaFoldDB" id="A0A1I8JR44"/>
<evidence type="ECO:0000256" key="1">
    <source>
        <dbReference type="SAM" id="MobiDB-lite"/>
    </source>
</evidence>
<feature type="region of interest" description="Disordered" evidence="1">
    <location>
        <begin position="460"/>
        <end position="480"/>
    </location>
</feature>
<organism evidence="2 3">
    <name type="scientific">Macrostomum lignano</name>
    <dbReference type="NCBI Taxonomy" id="282301"/>
    <lineage>
        <taxon>Eukaryota</taxon>
        <taxon>Metazoa</taxon>
        <taxon>Spiralia</taxon>
        <taxon>Lophotrochozoa</taxon>
        <taxon>Platyhelminthes</taxon>
        <taxon>Rhabditophora</taxon>
        <taxon>Macrostomorpha</taxon>
        <taxon>Macrostomida</taxon>
        <taxon>Macrostomidae</taxon>
        <taxon>Macrostomum</taxon>
    </lineage>
</organism>
<sequence length="1155" mass="124232">GAQRSGIDEELDAVVLEALDGVGGAQLQRRRVRLVLVDQEGEVGADALAALLAGISWKSCRNLSSSMPGEKTWSLVHGDEQVEVRHAERPDRSAEFGRSGCSSISRMSKLRSSSRQLQRHHLDRLLTEQRPAAQVRQLEDVHPELRLRHRDQLDAGHALRCSRLGSCGIASFGRRSIPDTTGRVWRVRPSSKLATWQPARFEGHCGVQTLAFRHLRKRVFSSVAAAIGFAVHLERQRAAGCVQKAADGEALRQPLGHVLLGAELRQQVASVDHVHRALLVLRPRLVVVVKQADVHPAGKDRLDVVRWQLEVRGEPADPRAGGVLAGQQAHRVVVLVDVLRHRVLAHLPGSNCCGPPAFSSIINQPEVGDERWGNHFGPVLTGGLWGIQFEQLTLAEGLATMGEAGQQCLGLAGWPVLSELPGDLLTGRGSARERALSSPTPTHPLPALLGLLYKMRRSGRLNRPSPPAQASHEPGTASSRLTKLFEQIDKDKRAGILSLVKRAEGGLPLRSASPRAKPRLFSAQEWTSIRMANVSVSGTVDLSLKIGAAQLGRIEYQKNTKRIGRWGSAEGVGSRGLPRLKDRCERPDSPVLKDAEHRPDLQPGVFAKPRLPIFAAEHGVVGVFAAEFAQQAGVGAGVGRQDGRHGALRHVVGAAVAFFCFLKKLAIFVFFLCSAGGRGGGRGGRWQVLAVGGALRHHQGGRAATLAAAALLEARVQLLAEVVNLGAALGEGCGCGVPPAERWARMCECELSSEMVSKLVSRRSYHIGSAETARTLLQAAAGREGGHVAGLGVHLDALEGDLLAHAVHHQLRRSGRSLSEFGAAMVPSSRSIRQPTTSPWWHRLPNRSDSTCPLPGLQSGGRRNAGARVGLHESNPDVALGHDLELEVPLALRHCPGGLHPVGAADVRVARLQHPLHDQLLAHVRRGGPLDVVAKARIVRMISDELARFTPDDGRVHSASSSRAGAQRVLAEVDGHRLVAVGLHEAVAQLHGLHAGLLLRVRHDVVAQDEDHLERLLRQAEVVGPLVVGQLAEGGQAGVRLVLVASLLAECPALLDLLHRPDLVQILGQALADLVNGGRRLHRRAVDGARLEVVVGPDIDGALPKLKQGSMRSFRPGRMASEIGLKVSSGPNFSRPWLPPNRKRTLTFAPRLTHG</sequence>
<evidence type="ECO:0000313" key="3">
    <source>
        <dbReference type="WBParaSite" id="snap_masked-unitig_40515-processed-gene-0.1-mRNA-1"/>
    </source>
</evidence>